<evidence type="ECO:0000256" key="12">
    <source>
        <dbReference type="ARBA" id="ARBA00023268"/>
    </source>
</evidence>
<evidence type="ECO:0000256" key="2">
    <source>
        <dbReference type="ARBA" id="ARBA00005005"/>
    </source>
</evidence>
<evidence type="ECO:0000256" key="10">
    <source>
        <dbReference type="ARBA" id="ARBA00023235"/>
    </source>
</evidence>
<sequence length="662" mass="70062">MTDLVGYETVDGTAIISVSHPPVNALGQQVRAALISVFARADSAADVHEIVLLGEGATFPAGGELAELDSPSALAEPHLRDLCTLVENSEKPVVAALHGTVFGGGMELALAAHYRLAQRGTRLGLPELKLGLVPGGGATQRLPRLVGAPLAFKMLLDCAVFVVDRAPGQSLVDGLCDGDLKQAALQFCQKLRKEAAGPRRLSDLRSGFDDMQAYQGAVAERRAAVKAGDEAAGRIIDLVEAAPLLPFEIGLNMEEEAHETSLSSDAAKALRHSFLAEHRARRSPAPVPNQDATAPEIKVIAVLGAGPLAMQITVTALNAGLGVHWGAHEQGPLQEGCKQIREIFENGIKKGGLTREVADQRLARLKTGESAEMVEGADMILHAARGQGNVPAPRHMVRAVAMAAPVDALGLRFAPPVFATKLLEIVQGPNCTPHQLAAAQALAKVLGKVPVVVRSTGESIAGRLSAALQRAADGMIDLGANPYDIDAATLAWGWTKPPFQTRDTLGLEALATASRGEGAQNWSAQLVELGRKGWVSGAGFYDWGDGGAVQSDAVPRLLNGTRAPKDWAQEDLQHLLLAALANEGTRLLTEGMASRAADIDLVSLLALDFPKEHGGIMKTASQIGLFKLFKLLERVRHPDRAFWQPTALWPDLVKNGCSFDDV</sequence>
<evidence type="ECO:0000256" key="8">
    <source>
        <dbReference type="ARBA" id="ARBA00023098"/>
    </source>
</evidence>
<evidence type="ECO:0000256" key="5">
    <source>
        <dbReference type="ARBA" id="ARBA00022963"/>
    </source>
</evidence>
<proteinExistence type="inferred from homology"/>
<feature type="domain" description="3-hydroxyacyl-CoA dehydrogenase NAD binding" evidence="16">
    <location>
        <begin position="401"/>
        <end position="455"/>
    </location>
</feature>
<dbReference type="Gene3D" id="3.90.226.10">
    <property type="entry name" value="2-enoyl-CoA Hydratase, Chain A, domain 1"/>
    <property type="match status" value="1"/>
</dbReference>
<keyword evidence="8" id="KW-0443">Lipid metabolism</keyword>
<evidence type="ECO:0000256" key="4">
    <source>
        <dbReference type="ARBA" id="ARBA00022832"/>
    </source>
</evidence>
<keyword evidence="6" id="KW-0560">Oxidoreductase</keyword>
<dbReference type="UniPathway" id="UPA00659"/>
<comment type="similarity">
    <text evidence="14">Belongs to the enoyl-CoA hydratase/isomerase family.</text>
</comment>
<dbReference type="AlphaFoldDB" id="A0A238JHB9"/>
<dbReference type="Gene3D" id="1.10.1040.50">
    <property type="match status" value="1"/>
</dbReference>
<gene>
    <name evidence="17" type="primary">fadJ_2</name>
    <name evidence="17" type="ORF">TRP8649_03674</name>
</gene>
<dbReference type="Proteomes" id="UP000225972">
    <property type="component" value="Unassembled WGS sequence"/>
</dbReference>
<dbReference type="SUPFAM" id="SSF52096">
    <property type="entry name" value="ClpP/crotonase"/>
    <property type="match status" value="1"/>
</dbReference>
<evidence type="ECO:0000313" key="18">
    <source>
        <dbReference type="Proteomes" id="UP000225972"/>
    </source>
</evidence>
<dbReference type="RefSeq" id="WP_099247612.1">
    <property type="nucleotide sequence ID" value="NZ_FXXP01000002.1"/>
</dbReference>
<keyword evidence="10" id="KW-0413">Isomerase</keyword>
<evidence type="ECO:0000259" key="15">
    <source>
        <dbReference type="Pfam" id="PF00725"/>
    </source>
</evidence>
<dbReference type="InterPro" id="IPR006176">
    <property type="entry name" value="3-OHacyl-CoA_DH_NAD-bd"/>
</dbReference>
<dbReference type="GO" id="GO:0006635">
    <property type="term" value="P:fatty acid beta-oxidation"/>
    <property type="evidence" value="ECO:0007669"/>
    <property type="project" value="UniProtKB-UniPathway"/>
</dbReference>
<dbReference type="Pfam" id="PF00725">
    <property type="entry name" value="3HCDH"/>
    <property type="match status" value="1"/>
</dbReference>
<dbReference type="InterPro" id="IPR006108">
    <property type="entry name" value="3HC_DH_C"/>
</dbReference>
<dbReference type="PANTHER" id="PTHR23309">
    <property type="entry name" value="3-HYDROXYACYL-COA DEHYROGENASE"/>
    <property type="match status" value="1"/>
</dbReference>
<dbReference type="GO" id="GO:0070403">
    <property type="term" value="F:NAD+ binding"/>
    <property type="evidence" value="ECO:0007669"/>
    <property type="project" value="InterPro"/>
</dbReference>
<dbReference type="InterPro" id="IPR001753">
    <property type="entry name" value="Enoyl-CoA_hydra/iso"/>
</dbReference>
<dbReference type="GO" id="GO:0004300">
    <property type="term" value="F:enoyl-CoA hydratase activity"/>
    <property type="evidence" value="ECO:0007669"/>
    <property type="project" value="UniProtKB-ARBA"/>
</dbReference>
<dbReference type="PROSITE" id="PS00166">
    <property type="entry name" value="ENOYL_COA_HYDRATASE"/>
    <property type="match status" value="1"/>
</dbReference>
<keyword evidence="18" id="KW-1185">Reference proteome</keyword>
<feature type="domain" description="3-hydroxyacyl-CoA dehydrogenase NAD binding" evidence="16">
    <location>
        <begin position="300"/>
        <end position="383"/>
    </location>
</feature>
<keyword evidence="4" id="KW-0276">Fatty acid metabolism</keyword>
<keyword evidence="11" id="KW-0456">Lyase</keyword>
<dbReference type="SUPFAM" id="SSF51735">
    <property type="entry name" value="NAD(P)-binding Rossmann-fold domains"/>
    <property type="match status" value="1"/>
</dbReference>
<evidence type="ECO:0000313" key="17">
    <source>
        <dbReference type="EMBL" id="SMX29537.1"/>
    </source>
</evidence>
<dbReference type="GO" id="GO:0003857">
    <property type="term" value="F:(3S)-3-hydroxyacyl-CoA dehydrogenase (NAD+) activity"/>
    <property type="evidence" value="ECO:0007669"/>
    <property type="project" value="UniProtKB-EC"/>
</dbReference>
<evidence type="ECO:0000256" key="11">
    <source>
        <dbReference type="ARBA" id="ARBA00023239"/>
    </source>
</evidence>
<dbReference type="Pfam" id="PF02737">
    <property type="entry name" value="3HCDH_N"/>
    <property type="match status" value="2"/>
</dbReference>
<evidence type="ECO:0000259" key="16">
    <source>
        <dbReference type="Pfam" id="PF02737"/>
    </source>
</evidence>
<keyword evidence="9" id="KW-0576">Peroxisome</keyword>
<dbReference type="Pfam" id="PF00378">
    <property type="entry name" value="ECH_1"/>
    <property type="match status" value="1"/>
</dbReference>
<dbReference type="InterPro" id="IPR008927">
    <property type="entry name" value="6-PGluconate_DH-like_C_sf"/>
</dbReference>
<evidence type="ECO:0000256" key="6">
    <source>
        <dbReference type="ARBA" id="ARBA00023002"/>
    </source>
</evidence>
<evidence type="ECO:0000256" key="14">
    <source>
        <dbReference type="RuleBase" id="RU003707"/>
    </source>
</evidence>
<evidence type="ECO:0000256" key="3">
    <source>
        <dbReference type="ARBA" id="ARBA00008750"/>
    </source>
</evidence>
<comment type="subcellular location">
    <subcellularLocation>
        <location evidence="1">Peroxisome</location>
    </subcellularLocation>
</comment>
<dbReference type="Gene3D" id="3.40.50.720">
    <property type="entry name" value="NAD(P)-binding Rossmann-like Domain"/>
    <property type="match status" value="2"/>
</dbReference>
<feature type="domain" description="3-hydroxyacyl-CoA dehydrogenase C-terminal" evidence="15">
    <location>
        <begin position="461"/>
        <end position="543"/>
    </location>
</feature>
<comment type="pathway">
    <text evidence="2">Lipid metabolism; fatty acid beta-oxidation.</text>
</comment>
<keyword evidence="5" id="KW-0442">Lipid degradation</keyword>
<reference evidence="18" key="1">
    <citation type="submission" date="2017-05" db="EMBL/GenBank/DDBJ databases">
        <authorList>
            <person name="Rodrigo-Torres L."/>
            <person name="Arahal R. D."/>
            <person name="Lucena T."/>
        </authorList>
    </citation>
    <scope>NUCLEOTIDE SEQUENCE [LARGE SCALE GENOMIC DNA]</scope>
    <source>
        <strain evidence="18">CECT 8649</strain>
    </source>
</reference>
<protein>
    <submittedName>
        <fullName evidence="17">Fatty acid oxidation complex subunit alpha</fullName>
    </submittedName>
</protein>
<dbReference type="EMBL" id="FXXP01000002">
    <property type="protein sequence ID" value="SMX29537.1"/>
    <property type="molecule type" value="Genomic_DNA"/>
</dbReference>
<dbReference type="CDD" id="cd06558">
    <property type="entry name" value="crotonase-like"/>
    <property type="match status" value="1"/>
</dbReference>
<dbReference type="InterPro" id="IPR036291">
    <property type="entry name" value="NAD(P)-bd_dom_sf"/>
</dbReference>
<keyword evidence="7" id="KW-0520">NAD</keyword>
<accession>A0A238JHB9</accession>
<comment type="similarity">
    <text evidence="3">In the N-terminal section; belongs to the enoyl-CoA hydratase/isomerase family.</text>
</comment>
<dbReference type="InterPro" id="IPR029045">
    <property type="entry name" value="ClpP/crotonase-like_dom_sf"/>
</dbReference>
<evidence type="ECO:0000256" key="1">
    <source>
        <dbReference type="ARBA" id="ARBA00004275"/>
    </source>
</evidence>
<dbReference type="GO" id="GO:0016853">
    <property type="term" value="F:isomerase activity"/>
    <property type="evidence" value="ECO:0007669"/>
    <property type="project" value="UniProtKB-KW"/>
</dbReference>
<evidence type="ECO:0000256" key="7">
    <source>
        <dbReference type="ARBA" id="ARBA00023027"/>
    </source>
</evidence>
<dbReference type="OrthoDB" id="9771883at2"/>
<organism evidence="17 18">
    <name type="scientific">Pelagimonas phthalicica</name>
    <dbReference type="NCBI Taxonomy" id="1037362"/>
    <lineage>
        <taxon>Bacteria</taxon>
        <taxon>Pseudomonadati</taxon>
        <taxon>Pseudomonadota</taxon>
        <taxon>Alphaproteobacteria</taxon>
        <taxon>Rhodobacterales</taxon>
        <taxon>Roseobacteraceae</taxon>
        <taxon>Pelagimonas</taxon>
    </lineage>
</organism>
<comment type="catalytic activity">
    <reaction evidence="13">
        <text>a (3S)-3-hydroxyacyl-CoA + NAD(+) = a 3-oxoacyl-CoA + NADH + H(+)</text>
        <dbReference type="Rhea" id="RHEA:22432"/>
        <dbReference type="ChEBI" id="CHEBI:15378"/>
        <dbReference type="ChEBI" id="CHEBI:57318"/>
        <dbReference type="ChEBI" id="CHEBI:57540"/>
        <dbReference type="ChEBI" id="CHEBI:57945"/>
        <dbReference type="ChEBI" id="CHEBI:90726"/>
        <dbReference type="EC" id="1.1.1.35"/>
    </reaction>
</comment>
<evidence type="ECO:0000256" key="13">
    <source>
        <dbReference type="ARBA" id="ARBA00049556"/>
    </source>
</evidence>
<name>A0A238JHB9_9RHOB</name>
<keyword evidence="12" id="KW-0511">Multifunctional enzyme</keyword>
<evidence type="ECO:0000256" key="9">
    <source>
        <dbReference type="ARBA" id="ARBA00023140"/>
    </source>
</evidence>
<dbReference type="SUPFAM" id="SSF48179">
    <property type="entry name" value="6-phosphogluconate dehydrogenase C-terminal domain-like"/>
    <property type="match status" value="2"/>
</dbReference>
<dbReference type="InterPro" id="IPR018376">
    <property type="entry name" value="Enoyl-CoA_hyd/isom_CS"/>
</dbReference>